<proteinExistence type="predicted"/>
<dbReference type="Proteomes" id="UP000001340">
    <property type="component" value="Unassembled WGS sequence"/>
</dbReference>
<comment type="caution">
    <text evidence="1">The sequence shown here is derived from an EMBL/GenBank/DDBJ whole genome shotgun (WGS) entry which is preliminary data.</text>
</comment>
<organism evidence="1 2">
    <name type="scientific">Leptospira interrogans str. UI 12758</name>
    <dbReference type="NCBI Taxonomy" id="1049938"/>
    <lineage>
        <taxon>Bacteria</taxon>
        <taxon>Pseudomonadati</taxon>
        <taxon>Spirochaetota</taxon>
        <taxon>Spirochaetia</taxon>
        <taxon>Leptospirales</taxon>
        <taxon>Leptospiraceae</taxon>
        <taxon>Leptospira</taxon>
    </lineage>
</organism>
<protein>
    <submittedName>
        <fullName evidence="1">Uncharacterized protein</fullName>
    </submittedName>
</protein>
<reference evidence="1 2" key="1">
    <citation type="submission" date="2012-10" db="EMBL/GenBank/DDBJ databases">
        <authorList>
            <person name="Harkins D.M."/>
            <person name="Durkin A.S."/>
            <person name="Brinkac L.M."/>
            <person name="Haft D.H."/>
            <person name="Selengut J.D."/>
            <person name="Sanka R."/>
            <person name="DePew J."/>
            <person name="Purushe J."/>
            <person name="Chanthongthip A."/>
            <person name="Lattana O."/>
            <person name="Phetsouvanh R."/>
            <person name="Newton P.N."/>
            <person name="Vinetz J.M."/>
            <person name="Sutton G.G."/>
            <person name="Nierman W.C."/>
            <person name="Fouts D.E."/>
        </authorList>
    </citation>
    <scope>NUCLEOTIDE SEQUENCE [LARGE SCALE GENOMIC DNA]</scope>
    <source>
        <strain evidence="1 2">UI 12758</strain>
    </source>
</reference>
<dbReference type="AlphaFoldDB" id="A0A0E2D6R6"/>
<evidence type="ECO:0000313" key="2">
    <source>
        <dbReference type="Proteomes" id="UP000001340"/>
    </source>
</evidence>
<dbReference type="EMBL" id="AHNR02000033">
    <property type="protein sequence ID" value="EKR55215.1"/>
    <property type="molecule type" value="Genomic_DNA"/>
</dbReference>
<sequence length="311" mass="35785">METVFLHPFEILKASPEERTGAIRILVKASTEEEDKQGEIILKSAYQDPLMRKEFLNEGYFDYNHLTDIIDKEIKELRSQNRLTASLLVELQKSKVESIIGGAVQIGYKDDFPVNLKILDEGLYILGNLFPENKFAEEIRKGLQAGFLGWGASVSGYARPLDKQGNKIRKIKLKKCAIAPLQEVYNPNTSVQLLKGAVFLKDLDKKTEFNQEGYESQNQIQKEEKELEERILRVEKKLQFFTKIIELDPSLQERFLKTIFSDISNRFKNKEMNLGSIVLKSVLSEEYHLEGEELETLSDLLFLKLNGDRYA</sequence>
<name>A0A0E2D6R6_LEPIR</name>
<dbReference type="RefSeq" id="WP_000450722.1">
    <property type="nucleotide sequence ID" value="NZ_AHNR02000033.1"/>
</dbReference>
<evidence type="ECO:0000313" key="1">
    <source>
        <dbReference type="EMBL" id="EKR55215.1"/>
    </source>
</evidence>
<gene>
    <name evidence="1" type="ORF">LEP1GSC105_0041</name>
</gene>
<accession>A0A0E2D6R6</accession>